<evidence type="ECO:0000313" key="3">
    <source>
        <dbReference type="EnsemblMetazoa" id="SMAR009690-PA"/>
    </source>
</evidence>
<dbReference type="PhylomeDB" id="T1J7N5"/>
<dbReference type="PANTHER" id="PTHR47399">
    <property type="entry name" value="TRANSMEMBRANE PROTEIN 121B"/>
    <property type="match status" value="1"/>
</dbReference>
<comment type="similarity">
    <text evidence="1">Belongs to the TMEM121 family.</text>
</comment>
<dbReference type="Pfam" id="PF14997">
    <property type="entry name" value="CECR6_TMEM121"/>
    <property type="match status" value="1"/>
</dbReference>
<reference evidence="4" key="1">
    <citation type="submission" date="2011-05" db="EMBL/GenBank/DDBJ databases">
        <authorList>
            <person name="Richards S.R."/>
            <person name="Qu J."/>
            <person name="Jiang H."/>
            <person name="Jhangiani S.N."/>
            <person name="Agravi P."/>
            <person name="Goodspeed R."/>
            <person name="Gross S."/>
            <person name="Mandapat C."/>
            <person name="Jackson L."/>
            <person name="Mathew T."/>
            <person name="Pu L."/>
            <person name="Thornton R."/>
            <person name="Saada N."/>
            <person name="Wilczek-Boney K.B."/>
            <person name="Lee S."/>
            <person name="Kovar C."/>
            <person name="Wu Y."/>
            <person name="Scherer S.E."/>
            <person name="Worley K.C."/>
            <person name="Muzny D.M."/>
            <person name="Gibbs R."/>
        </authorList>
    </citation>
    <scope>NUCLEOTIDE SEQUENCE</scope>
    <source>
        <strain evidence="4">Brora</strain>
    </source>
</reference>
<keyword evidence="4" id="KW-1185">Reference proteome</keyword>
<feature type="transmembrane region" description="Helical" evidence="2">
    <location>
        <begin position="185"/>
        <end position="210"/>
    </location>
</feature>
<feature type="transmembrane region" description="Helical" evidence="2">
    <location>
        <begin position="21"/>
        <end position="42"/>
    </location>
</feature>
<accession>T1J7N5</accession>
<protein>
    <recommendedName>
        <fullName evidence="5">XK-related protein</fullName>
    </recommendedName>
</protein>
<evidence type="ECO:0008006" key="5">
    <source>
        <dbReference type="Google" id="ProtNLM"/>
    </source>
</evidence>
<evidence type="ECO:0000313" key="4">
    <source>
        <dbReference type="Proteomes" id="UP000014500"/>
    </source>
</evidence>
<dbReference type="EMBL" id="JH431938">
    <property type="status" value="NOT_ANNOTATED_CDS"/>
    <property type="molecule type" value="Genomic_DNA"/>
</dbReference>
<dbReference type="Proteomes" id="UP000014500">
    <property type="component" value="Unassembled WGS sequence"/>
</dbReference>
<evidence type="ECO:0000256" key="2">
    <source>
        <dbReference type="SAM" id="Phobius"/>
    </source>
</evidence>
<dbReference type="InterPro" id="IPR026624">
    <property type="entry name" value="CECR6"/>
</dbReference>
<keyword evidence="2" id="KW-0812">Transmembrane</keyword>
<evidence type="ECO:0000256" key="1">
    <source>
        <dbReference type="ARBA" id="ARBA00007711"/>
    </source>
</evidence>
<dbReference type="eggNOG" id="ENOG502S5HH">
    <property type="taxonomic scope" value="Eukaryota"/>
</dbReference>
<feature type="transmembrane region" description="Helical" evidence="2">
    <location>
        <begin position="222"/>
        <end position="240"/>
    </location>
</feature>
<dbReference type="PANTHER" id="PTHR47399:SF1">
    <property type="entry name" value="TRANSMEMBRANE PROTEIN 121B"/>
    <property type="match status" value="1"/>
</dbReference>
<reference evidence="3" key="2">
    <citation type="submission" date="2015-02" db="UniProtKB">
        <authorList>
            <consortium name="EnsemblMetazoa"/>
        </authorList>
    </citation>
    <scope>IDENTIFICATION</scope>
</reference>
<name>T1J7N5_STRMM</name>
<dbReference type="AlphaFoldDB" id="T1J7N5"/>
<sequence length="363" mass="40631">MGRGRHYTKLDERLAREPKMCRCTSLFAARVIDTALILGLHVVQGSTLNFLLIWHDNTNSTYFWFVADLCVLMITMGALITSYHHVRLKSKRKIQPFGISFVDEAHAKSVPRRGVIPFAYSAWFIYSTFLVAKMGVIFQSGLAASLKPQDSHSPQMICCVLSISAVLFFLQLNSCHSARSGTSRYTALMNTAFATAIEILDSINLFSVLLGPSYELPNNLQTAVLILSSINIVLPTLVFFKFSLSDFGEHSGNSAIDFTHLTLKTLVVDLPFLVIRIYLWSHCVHMDVSPFIVKNLLCLVWWLRYVLPEGIAILRSLLDQVEMPKKGHYTITVHPLVGPTPADSVSTINRQIQGFELNTMSSS</sequence>
<feature type="transmembrane region" description="Helical" evidence="2">
    <location>
        <begin position="62"/>
        <end position="83"/>
    </location>
</feature>
<keyword evidence="2" id="KW-1133">Transmembrane helix</keyword>
<feature type="transmembrane region" description="Helical" evidence="2">
    <location>
        <begin position="118"/>
        <end position="142"/>
    </location>
</feature>
<organism evidence="3 4">
    <name type="scientific">Strigamia maritima</name>
    <name type="common">European centipede</name>
    <name type="synonym">Geophilus maritimus</name>
    <dbReference type="NCBI Taxonomy" id="126957"/>
    <lineage>
        <taxon>Eukaryota</taxon>
        <taxon>Metazoa</taxon>
        <taxon>Ecdysozoa</taxon>
        <taxon>Arthropoda</taxon>
        <taxon>Myriapoda</taxon>
        <taxon>Chilopoda</taxon>
        <taxon>Pleurostigmophora</taxon>
        <taxon>Geophilomorpha</taxon>
        <taxon>Linotaeniidae</taxon>
        <taxon>Strigamia</taxon>
    </lineage>
</organism>
<dbReference type="EnsemblMetazoa" id="SMAR009690-RA">
    <property type="protein sequence ID" value="SMAR009690-PA"/>
    <property type="gene ID" value="SMAR009690"/>
</dbReference>
<keyword evidence="2" id="KW-0472">Membrane</keyword>
<proteinExistence type="inferred from homology"/>
<dbReference type="InterPro" id="IPR032776">
    <property type="entry name" value="CECR6/TMEM121"/>
</dbReference>
<feature type="transmembrane region" description="Helical" evidence="2">
    <location>
        <begin position="154"/>
        <end position="173"/>
    </location>
</feature>
<dbReference type="OMA" id="HNEAHNS"/>
<dbReference type="HOGENOM" id="CLU_062697_0_0_1"/>